<feature type="binding site" evidence="2">
    <location>
        <position position="101"/>
    </location>
    <ligand>
        <name>Fe cation</name>
        <dbReference type="ChEBI" id="CHEBI:24875"/>
    </ligand>
</feature>
<name>A0A3N5Y5Z9_9ALTE</name>
<dbReference type="PANTHER" id="PTHR13903:SF8">
    <property type="entry name" value="PIRIN"/>
    <property type="match status" value="1"/>
</dbReference>
<evidence type="ECO:0000256" key="1">
    <source>
        <dbReference type="ARBA" id="ARBA00008416"/>
    </source>
</evidence>
<feature type="binding site" evidence="2">
    <location>
        <position position="99"/>
    </location>
    <ligand>
        <name>Fe cation</name>
        <dbReference type="ChEBI" id="CHEBI:24875"/>
    </ligand>
</feature>
<dbReference type="PANTHER" id="PTHR13903">
    <property type="entry name" value="PIRIN-RELATED"/>
    <property type="match status" value="1"/>
</dbReference>
<dbReference type="SUPFAM" id="SSF51182">
    <property type="entry name" value="RmlC-like cupins"/>
    <property type="match status" value="1"/>
</dbReference>
<dbReference type="Pfam" id="PF05726">
    <property type="entry name" value="Pirin_C"/>
    <property type="match status" value="1"/>
</dbReference>
<dbReference type="Pfam" id="PF02678">
    <property type="entry name" value="Pirin"/>
    <property type="match status" value="1"/>
</dbReference>
<dbReference type="AlphaFoldDB" id="A0A3N5Y5Z9"/>
<comment type="similarity">
    <text evidence="1 3">Belongs to the pirin family.</text>
</comment>
<evidence type="ECO:0000259" key="5">
    <source>
        <dbReference type="Pfam" id="PF05726"/>
    </source>
</evidence>
<dbReference type="InterPro" id="IPR003829">
    <property type="entry name" value="Pirin_N_dom"/>
</dbReference>
<dbReference type="InterPro" id="IPR012093">
    <property type="entry name" value="Pirin"/>
</dbReference>
<keyword evidence="7" id="KW-1185">Reference proteome</keyword>
<dbReference type="OrthoDB" id="9780903at2"/>
<organism evidence="6 7">
    <name type="scientific">Alteromonas sediminis</name>
    <dbReference type="NCBI Taxonomy" id="2259342"/>
    <lineage>
        <taxon>Bacteria</taxon>
        <taxon>Pseudomonadati</taxon>
        <taxon>Pseudomonadota</taxon>
        <taxon>Gammaproteobacteria</taxon>
        <taxon>Alteromonadales</taxon>
        <taxon>Alteromonadaceae</taxon>
        <taxon>Alteromonas/Salinimonas group</taxon>
        <taxon>Alteromonas</taxon>
    </lineage>
</organism>
<feature type="binding site" evidence="2">
    <location>
        <position position="57"/>
    </location>
    <ligand>
        <name>Fe cation</name>
        <dbReference type="ChEBI" id="CHEBI:24875"/>
    </ligand>
</feature>
<dbReference type="RefSeq" id="WP_124026667.1">
    <property type="nucleotide sequence ID" value="NZ_JBHRSN010000005.1"/>
</dbReference>
<feature type="binding site" evidence="2">
    <location>
        <position position="55"/>
    </location>
    <ligand>
        <name>Fe cation</name>
        <dbReference type="ChEBI" id="CHEBI:24875"/>
    </ligand>
</feature>
<sequence>MKVIERIPQRHTADGDGVKIKRIDGFSNSFLDPILMVDELRSDNPDDYIGGFPPHPHRGMETFTYIRKGGFEHRDSMGNVEAIEQYGTQWMSTGKGILHSEMPLNDAKEGLHGFQIWINLPAKDKMRDPLYKDSNDSGNPQFVDNNGVSLRALAGTWEFQDQRLDAAVQHTSANTKIADIHIPKSETITLNGVEGNLLAVLVYEGKLELPESRGAEMLILSPVEVLSLTADKHTDVNVLLFSANQIKEPVAHHGPFVMNTQEELIQAVRDYQSGFFGQVKN</sequence>
<feature type="domain" description="Pirin C-terminal" evidence="5">
    <location>
        <begin position="178"/>
        <end position="277"/>
    </location>
</feature>
<protein>
    <submittedName>
        <fullName evidence="6">Pirin family protein</fullName>
    </submittedName>
</protein>
<comment type="cofactor">
    <cofactor evidence="2">
        <name>Fe cation</name>
        <dbReference type="ChEBI" id="CHEBI:24875"/>
    </cofactor>
    <text evidence="2">Binds 1 Fe cation per subunit.</text>
</comment>
<dbReference type="GO" id="GO:0046872">
    <property type="term" value="F:metal ion binding"/>
    <property type="evidence" value="ECO:0007669"/>
    <property type="project" value="UniProtKB-KW"/>
</dbReference>
<dbReference type="InterPro" id="IPR014710">
    <property type="entry name" value="RmlC-like_jellyroll"/>
</dbReference>
<dbReference type="EMBL" id="RPOK01000001">
    <property type="protein sequence ID" value="RPJ68666.1"/>
    <property type="molecule type" value="Genomic_DNA"/>
</dbReference>
<proteinExistence type="inferred from homology"/>
<dbReference type="PIRSF" id="PIRSF006232">
    <property type="entry name" value="Pirin"/>
    <property type="match status" value="1"/>
</dbReference>
<dbReference type="InterPro" id="IPR011051">
    <property type="entry name" value="RmlC_Cupin_sf"/>
</dbReference>
<dbReference type="CDD" id="cd02909">
    <property type="entry name" value="cupin_pirin_N"/>
    <property type="match status" value="1"/>
</dbReference>
<keyword evidence="2" id="KW-0479">Metal-binding</keyword>
<accession>A0A3N5Y5Z9</accession>
<evidence type="ECO:0000259" key="4">
    <source>
        <dbReference type="Pfam" id="PF02678"/>
    </source>
</evidence>
<dbReference type="Gene3D" id="2.60.120.10">
    <property type="entry name" value="Jelly Rolls"/>
    <property type="match status" value="2"/>
</dbReference>
<feature type="domain" description="Pirin N-terminal" evidence="4">
    <location>
        <begin position="31"/>
        <end position="118"/>
    </location>
</feature>
<comment type="caution">
    <text evidence="6">The sequence shown here is derived from an EMBL/GenBank/DDBJ whole genome shotgun (WGS) entry which is preliminary data.</text>
</comment>
<evidence type="ECO:0000256" key="3">
    <source>
        <dbReference type="RuleBase" id="RU003457"/>
    </source>
</evidence>
<dbReference type="Proteomes" id="UP000275281">
    <property type="component" value="Unassembled WGS sequence"/>
</dbReference>
<dbReference type="InterPro" id="IPR008778">
    <property type="entry name" value="Pirin_C_dom"/>
</dbReference>
<gene>
    <name evidence="6" type="ORF">DRW07_04520</name>
</gene>
<reference evidence="6 7" key="1">
    <citation type="submission" date="2018-11" db="EMBL/GenBank/DDBJ databases">
        <authorList>
            <person name="Ye M.-Q."/>
            <person name="Du Z.-J."/>
        </authorList>
    </citation>
    <scope>NUCLEOTIDE SEQUENCE [LARGE SCALE GENOMIC DNA]</scope>
    <source>
        <strain evidence="6 7">U0105</strain>
    </source>
</reference>
<evidence type="ECO:0000313" key="7">
    <source>
        <dbReference type="Proteomes" id="UP000275281"/>
    </source>
</evidence>
<evidence type="ECO:0000313" key="6">
    <source>
        <dbReference type="EMBL" id="RPJ68666.1"/>
    </source>
</evidence>
<keyword evidence="2" id="KW-0408">Iron</keyword>
<evidence type="ECO:0000256" key="2">
    <source>
        <dbReference type="PIRSR" id="PIRSR006232-1"/>
    </source>
</evidence>